<evidence type="ECO:0000313" key="3">
    <source>
        <dbReference type="Proteomes" id="UP000630594"/>
    </source>
</evidence>
<dbReference type="InterPro" id="IPR014862">
    <property type="entry name" value="TrwC"/>
</dbReference>
<dbReference type="Proteomes" id="UP000630594">
    <property type="component" value="Unassembled WGS sequence"/>
</dbReference>
<dbReference type="EMBL" id="BMCK01000006">
    <property type="protein sequence ID" value="GGD30583.1"/>
    <property type="molecule type" value="Genomic_DNA"/>
</dbReference>
<reference evidence="3" key="1">
    <citation type="journal article" date="2019" name="Int. J. Syst. Evol. Microbiol.">
        <title>The Global Catalogue of Microorganisms (GCM) 10K type strain sequencing project: providing services to taxonomists for standard genome sequencing and annotation.</title>
        <authorList>
            <consortium name="The Broad Institute Genomics Platform"/>
            <consortium name="The Broad Institute Genome Sequencing Center for Infectious Disease"/>
            <person name="Wu L."/>
            <person name="Ma J."/>
        </authorList>
    </citation>
    <scope>NUCLEOTIDE SEQUENCE [LARGE SCALE GENOMIC DNA]</scope>
    <source>
        <strain evidence="3">CCM 7403</strain>
    </source>
</reference>
<name>A0ABQ1QLT1_9ACTN</name>
<dbReference type="Pfam" id="PF08751">
    <property type="entry name" value="TrwC"/>
    <property type="match status" value="1"/>
</dbReference>
<keyword evidence="3" id="KW-1185">Reference proteome</keyword>
<protein>
    <recommendedName>
        <fullName evidence="1">TrwC relaxase domain-containing protein</fullName>
    </recommendedName>
</protein>
<comment type="caution">
    <text evidence="2">The sequence shown here is derived from an EMBL/GenBank/DDBJ whole genome shotgun (WGS) entry which is preliminary data.</text>
</comment>
<accession>A0ABQ1QLT1</accession>
<evidence type="ECO:0000313" key="2">
    <source>
        <dbReference type="EMBL" id="GGD30583.1"/>
    </source>
</evidence>
<evidence type="ECO:0000259" key="1">
    <source>
        <dbReference type="Pfam" id="PF08751"/>
    </source>
</evidence>
<gene>
    <name evidence="2" type="ORF">GCM10007231_32550</name>
</gene>
<dbReference type="SUPFAM" id="SSF55464">
    <property type="entry name" value="Origin of replication-binding domain, RBD-like"/>
    <property type="match status" value="1"/>
</dbReference>
<proteinExistence type="predicted"/>
<feature type="domain" description="TrwC relaxase" evidence="1">
    <location>
        <begin position="41"/>
        <end position="120"/>
    </location>
</feature>
<organism evidence="2 3">
    <name type="scientific">Nocardioides daphniae</name>
    <dbReference type="NCBI Taxonomy" id="402297"/>
    <lineage>
        <taxon>Bacteria</taxon>
        <taxon>Bacillati</taxon>
        <taxon>Actinomycetota</taxon>
        <taxon>Actinomycetes</taxon>
        <taxon>Propionibacteriales</taxon>
        <taxon>Nocardioidaceae</taxon>
        <taxon>Nocardioides</taxon>
    </lineage>
</organism>
<sequence>MLSRRPRYSLAIIDGSEIHYSPNPLVTPQAPARMLRIDSDSGEVVELAAYAAAFSARARQIETDVDSYEAQWRSEHPGEEPGPTLRQAWDRRAWADARPDKVVPVTGADLERRWVDEIHELGFQKPAPRRGAPPAVAVGSLDRAALASVALLRLGAQCSAWNQADARGEVEHLLGAAPAMCDARWPKT</sequence>